<name>A0A8J2WSR3_9CRUS</name>
<dbReference type="AlphaFoldDB" id="A0A8J2WSR3"/>
<keyword evidence="3" id="KW-1185">Reference proteome</keyword>
<protein>
    <recommendedName>
        <fullName evidence="4">Cadherin-like and PC-esterase domain-containing protein 1</fullName>
    </recommendedName>
</protein>
<keyword evidence="1" id="KW-0732">Signal</keyword>
<dbReference type="PANTHER" id="PTHR14776">
    <property type="entry name" value="CADHERIN-LIKE AND PC-ESTERASE DOMAIN-CONTAINING PROTEIN 1"/>
    <property type="match status" value="1"/>
</dbReference>
<feature type="signal peptide" evidence="1">
    <location>
        <begin position="1"/>
        <end position="23"/>
    </location>
</feature>
<sequence>MRKCYSLFVCLTVSSLFTIILVARRETQQFNEDDVEYCEWKMMHDPAMQQQSSNHDRWNVSLLLSLGLLAPKTSYGVNGSSPVYRQKKPSCREYEDQAISQLILRRILRELSSDANSLCLALRNVTGRQESCYNLDNHLDEFLTNDYGLNKSWRCLHPPETDSRTMTTLEIYKALRMKRFSEKQTVIVPMSDNNVIRFENYATFSIRFFFLIESLNPVKVYVFQNGMLLLDEEKNWLHSFEEFGRSFLDNQSVYDSAVRWIRLLVANVENKFPVEHEFKRVISHDKVSQIVAADFMLKSSGLELFRLHDNVHRLRSKSTPYSLQFLLYNTISTAVRFLSNRRSHLTAHEIGSEVLYEDHSKEIFGLIANLITTPSIKLEPAFRPRWTHYTATVPYDVSWLNLKVILNEHAAYALLENERHELNQSTNFDISIGLGWNDFKIEIGSKDLQIKPTVYILRLRRLTREDNPVEFHASNLSVCILEQECSLRFKEKSECGLQPSPFGNWSSALTDWNRLPTCPFGNSEEGAWMIPCSTCLEERSCYWSRARWQPFLCRHPSYSSLELQQCLLHRKLIFVGDSTNRGMMESLLERLDGWLTTSDRTKWHGYRHRLANIGGQTQFDFDYYPKFWMSSRTSLQQTLTHMLRRAEANESDTTLIVGGLDWMSVQHLDTIQQVLNTERLSGMAVVIKMAGAGLFQSDVNRREKGLVSTARRLASLSQTARLRYGFRTVDTWNMTVARFRDFLPGRCRCHFHQITEVADEHWVDDPIADAIDLDDQKQRRFRIEGSINQIYTEILADQLCRRGTYLNILLFPEL</sequence>
<dbReference type="PANTHER" id="PTHR14776:SF1">
    <property type="entry name" value="CADHERIN-LIKE AND PC-ESTERASE DOMAIN-CONTAINING PROTEIN 1"/>
    <property type="match status" value="1"/>
</dbReference>
<accession>A0A8J2WSR3</accession>
<dbReference type="EMBL" id="CAKKLH010000299">
    <property type="protein sequence ID" value="CAH0110079.1"/>
    <property type="molecule type" value="Genomic_DNA"/>
</dbReference>
<evidence type="ECO:0000256" key="1">
    <source>
        <dbReference type="SAM" id="SignalP"/>
    </source>
</evidence>
<gene>
    <name evidence="2" type="ORF">DGAL_LOCUS13579</name>
</gene>
<comment type="caution">
    <text evidence="2">The sequence shown here is derived from an EMBL/GenBank/DDBJ whole genome shotgun (WGS) entry which is preliminary data.</text>
</comment>
<feature type="chain" id="PRO_5035315930" description="Cadherin-like and PC-esterase domain-containing protein 1" evidence="1">
    <location>
        <begin position="24"/>
        <end position="814"/>
    </location>
</feature>
<reference evidence="2" key="1">
    <citation type="submission" date="2021-11" db="EMBL/GenBank/DDBJ databases">
        <authorList>
            <person name="Schell T."/>
        </authorList>
    </citation>
    <scope>NUCLEOTIDE SEQUENCE</scope>
    <source>
        <strain evidence="2">M5</strain>
    </source>
</reference>
<evidence type="ECO:0000313" key="3">
    <source>
        <dbReference type="Proteomes" id="UP000789390"/>
    </source>
</evidence>
<evidence type="ECO:0000313" key="2">
    <source>
        <dbReference type="EMBL" id="CAH0110079.1"/>
    </source>
</evidence>
<organism evidence="2 3">
    <name type="scientific">Daphnia galeata</name>
    <dbReference type="NCBI Taxonomy" id="27404"/>
    <lineage>
        <taxon>Eukaryota</taxon>
        <taxon>Metazoa</taxon>
        <taxon>Ecdysozoa</taxon>
        <taxon>Arthropoda</taxon>
        <taxon>Crustacea</taxon>
        <taxon>Branchiopoda</taxon>
        <taxon>Diplostraca</taxon>
        <taxon>Cladocera</taxon>
        <taxon>Anomopoda</taxon>
        <taxon>Daphniidae</taxon>
        <taxon>Daphnia</taxon>
    </lineage>
</organism>
<dbReference type="Proteomes" id="UP000789390">
    <property type="component" value="Unassembled WGS sequence"/>
</dbReference>
<proteinExistence type="predicted"/>
<dbReference type="OrthoDB" id="2016263at2759"/>
<evidence type="ECO:0008006" key="4">
    <source>
        <dbReference type="Google" id="ProtNLM"/>
    </source>
</evidence>